<feature type="transmembrane region" description="Helical" evidence="8">
    <location>
        <begin position="143"/>
        <end position="165"/>
    </location>
</feature>
<evidence type="ECO:0000256" key="8">
    <source>
        <dbReference type="SAM" id="Phobius"/>
    </source>
</evidence>
<comment type="subcellular location">
    <subcellularLocation>
        <location evidence="1">Membrane</location>
        <topology evidence="1">Multi-pass membrane protein</topology>
    </subcellularLocation>
</comment>
<dbReference type="EMBL" id="JACHIO010000010">
    <property type="protein sequence ID" value="MBB5064295.1"/>
    <property type="molecule type" value="Genomic_DNA"/>
</dbReference>
<dbReference type="PANTHER" id="PTHR43731:SF14">
    <property type="entry name" value="PRESENILIN-ASSOCIATED RHOMBOID-LIKE PROTEIN, MITOCHONDRIAL"/>
    <property type="match status" value="1"/>
</dbReference>
<evidence type="ECO:0000256" key="2">
    <source>
        <dbReference type="ARBA" id="ARBA00009045"/>
    </source>
</evidence>
<accession>A0A7W8EB96</accession>
<feature type="transmembrane region" description="Helical" evidence="8">
    <location>
        <begin position="105"/>
        <end position="131"/>
    </location>
</feature>
<sequence length="303" mass="33117">MSDPNSSSLTPSSTGQLLSVEAERAARESTRRRNDDRHSSLLDYPATYLLIGINLLVFAMMFRYSPALPLIRQHAGWQILTASFDVNTLLRFGGSDAAYVMNGQWWRLITSTFVHVTILHLVLNMWCLWNLGLFGEPLLGRPGLIAVYLLTGTAGMMLSLTLSVAQQQDSLVAGASGAIFGLAGILIVLLSNRKLAAPWKELRSLRRSVIWFAVLNLVIGIVPQVLPSFSDGQLARLHLDPGSLPHIDNSAHLGGFLCGLALGFPLFPRMTSGKSSYRARQAWVFAVAAFLLCLFGYGLAKFA</sequence>
<evidence type="ECO:0000256" key="6">
    <source>
        <dbReference type="ARBA" id="ARBA00023136"/>
    </source>
</evidence>
<dbReference type="Gene3D" id="1.20.1540.10">
    <property type="entry name" value="Rhomboid-like"/>
    <property type="match status" value="1"/>
</dbReference>
<keyword evidence="4 10" id="KW-0378">Hydrolase</keyword>
<evidence type="ECO:0000259" key="9">
    <source>
        <dbReference type="Pfam" id="PF01694"/>
    </source>
</evidence>
<feature type="transmembrane region" description="Helical" evidence="8">
    <location>
        <begin position="282"/>
        <end position="300"/>
    </location>
</feature>
<protein>
    <submittedName>
        <fullName evidence="10">Rhomboid protease GluP</fullName>
        <ecNumber evidence="10">3.4.21.105</ecNumber>
    </submittedName>
</protein>
<organism evidence="10 11">
    <name type="scientific">Granulicella mallensis</name>
    <dbReference type="NCBI Taxonomy" id="940614"/>
    <lineage>
        <taxon>Bacteria</taxon>
        <taxon>Pseudomonadati</taxon>
        <taxon>Acidobacteriota</taxon>
        <taxon>Terriglobia</taxon>
        <taxon>Terriglobales</taxon>
        <taxon>Acidobacteriaceae</taxon>
        <taxon>Granulicella</taxon>
    </lineage>
</organism>
<feature type="region of interest" description="Disordered" evidence="7">
    <location>
        <begin position="1"/>
        <end position="34"/>
    </location>
</feature>
<dbReference type="InterPro" id="IPR035952">
    <property type="entry name" value="Rhomboid-like_sf"/>
</dbReference>
<dbReference type="Proteomes" id="UP000584867">
    <property type="component" value="Unassembled WGS sequence"/>
</dbReference>
<evidence type="ECO:0000313" key="11">
    <source>
        <dbReference type="Proteomes" id="UP000584867"/>
    </source>
</evidence>
<feature type="transmembrane region" description="Helical" evidence="8">
    <location>
        <begin position="41"/>
        <end position="62"/>
    </location>
</feature>
<dbReference type="EC" id="3.4.21.105" evidence="10"/>
<dbReference type="SUPFAM" id="SSF144091">
    <property type="entry name" value="Rhomboid-like"/>
    <property type="match status" value="1"/>
</dbReference>
<dbReference type="GO" id="GO:0016020">
    <property type="term" value="C:membrane"/>
    <property type="evidence" value="ECO:0007669"/>
    <property type="project" value="UniProtKB-SubCell"/>
</dbReference>
<dbReference type="PANTHER" id="PTHR43731">
    <property type="entry name" value="RHOMBOID PROTEASE"/>
    <property type="match status" value="1"/>
</dbReference>
<evidence type="ECO:0000256" key="1">
    <source>
        <dbReference type="ARBA" id="ARBA00004141"/>
    </source>
</evidence>
<dbReference type="InterPro" id="IPR050925">
    <property type="entry name" value="Rhomboid_protease_S54"/>
</dbReference>
<dbReference type="Pfam" id="PF01694">
    <property type="entry name" value="Rhomboid"/>
    <property type="match status" value="1"/>
</dbReference>
<gene>
    <name evidence="10" type="ORF">HDF15_002649</name>
</gene>
<evidence type="ECO:0000256" key="4">
    <source>
        <dbReference type="ARBA" id="ARBA00022801"/>
    </source>
</evidence>
<name>A0A7W8EB96_9BACT</name>
<comment type="similarity">
    <text evidence="2">Belongs to the peptidase S54 family.</text>
</comment>
<dbReference type="AlphaFoldDB" id="A0A7W8EB96"/>
<evidence type="ECO:0000313" key="10">
    <source>
        <dbReference type="EMBL" id="MBB5064295.1"/>
    </source>
</evidence>
<feature type="domain" description="Peptidase S54 rhomboid" evidence="9">
    <location>
        <begin position="103"/>
        <end position="268"/>
    </location>
</feature>
<comment type="caution">
    <text evidence="10">The sequence shown here is derived from an EMBL/GenBank/DDBJ whole genome shotgun (WGS) entry which is preliminary data.</text>
</comment>
<keyword evidence="3 8" id="KW-0812">Transmembrane</keyword>
<feature type="compositionally biased region" description="Basic and acidic residues" evidence="7">
    <location>
        <begin position="21"/>
        <end position="34"/>
    </location>
</feature>
<reference evidence="10 11" key="1">
    <citation type="submission" date="2020-08" db="EMBL/GenBank/DDBJ databases">
        <title>Genomic Encyclopedia of Type Strains, Phase IV (KMG-V): Genome sequencing to study the core and pangenomes of soil and plant-associated prokaryotes.</title>
        <authorList>
            <person name="Whitman W."/>
        </authorList>
    </citation>
    <scope>NUCLEOTIDE SEQUENCE [LARGE SCALE GENOMIC DNA]</scope>
    <source>
        <strain evidence="10 11">X5P3</strain>
    </source>
</reference>
<proteinExistence type="inferred from homology"/>
<evidence type="ECO:0000256" key="5">
    <source>
        <dbReference type="ARBA" id="ARBA00022989"/>
    </source>
</evidence>
<dbReference type="InterPro" id="IPR022764">
    <property type="entry name" value="Peptidase_S54_rhomboid_dom"/>
</dbReference>
<keyword evidence="10" id="KW-0645">Protease</keyword>
<feature type="transmembrane region" description="Helical" evidence="8">
    <location>
        <begin position="210"/>
        <end position="230"/>
    </location>
</feature>
<feature type="transmembrane region" description="Helical" evidence="8">
    <location>
        <begin position="171"/>
        <end position="190"/>
    </location>
</feature>
<feature type="compositionally biased region" description="Low complexity" evidence="7">
    <location>
        <begin position="1"/>
        <end position="19"/>
    </location>
</feature>
<evidence type="ECO:0000256" key="7">
    <source>
        <dbReference type="SAM" id="MobiDB-lite"/>
    </source>
</evidence>
<evidence type="ECO:0000256" key="3">
    <source>
        <dbReference type="ARBA" id="ARBA00022692"/>
    </source>
</evidence>
<keyword evidence="6 8" id="KW-0472">Membrane</keyword>
<dbReference type="RefSeq" id="WP_260331043.1">
    <property type="nucleotide sequence ID" value="NZ_JACHIO010000010.1"/>
</dbReference>
<dbReference type="GO" id="GO:0006508">
    <property type="term" value="P:proteolysis"/>
    <property type="evidence" value="ECO:0007669"/>
    <property type="project" value="UniProtKB-KW"/>
</dbReference>
<dbReference type="GO" id="GO:0004252">
    <property type="term" value="F:serine-type endopeptidase activity"/>
    <property type="evidence" value="ECO:0007669"/>
    <property type="project" value="InterPro"/>
</dbReference>
<feature type="transmembrane region" description="Helical" evidence="8">
    <location>
        <begin position="250"/>
        <end position="270"/>
    </location>
</feature>
<keyword evidence="5 8" id="KW-1133">Transmembrane helix</keyword>